<feature type="transmembrane region" description="Helical" evidence="1">
    <location>
        <begin position="266"/>
        <end position="289"/>
    </location>
</feature>
<name>A0A1I8A7K8_9BILA</name>
<reference evidence="3" key="1">
    <citation type="submission" date="2016-11" db="UniProtKB">
        <authorList>
            <consortium name="WormBaseParasite"/>
        </authorList>
    </citation>
    <scope>IDENTIFICATION</scope>
</reference>
<feature type="transmembrane region" description="Helical" evidence="1">
    <location>
        <begin position="190"/>
        <end position="213"/>
    </location>
</feature>
<evidence type="ECO:0000313" key="2">
    <source>
        <dbReference type="Proteomes" id="UP000095287"/>
    </source>
</evidence>
<dbReference type="Pfam" id="PF10321">
    <property type="entry name" value="7TM_GPCR_Srt"/>
    <property type="match status" value="1"/>
</dbReference>
<keyword evidence="1" id="KW-0812">Transmembrane</keyword>
<keyword evidence="1" id="KW-1133">Transmembrane helix</keyword>
<feature type="transmembrane region" description="Helical" evidence="1">
    <location>
        <begin position="106"/>
        <end position="126"/>
    </location>
</feature>
<dbReference type="Gene3D" id="1.20.1070.10">
    <property type="entry name" value="Rhodopsin 7-helix transmembrane proteins"/>
    <property type="match status" value="1"/>
</dbReference>
<dbReference type="WBParaSite" id="L893_g3348.t1">
    <property type="protein sequence ID" value="L893_g3348.t1"/>
    <property type="gene ID" value="L893_g3348"/>
</dbReference>
<dbReference type="PANTHER" id="PTHR23021:SF26">
    <property type="entry name" value="SERPENTINE RECEPTOR, CLASS T"/>
    <property type="match status" value="1"/>
</dbReference>
<dbReference type="AlphaFoldDB" id="A0A1I8A7K8"/>
<dbReference type="SUPFAM" id="SSF81321">
    <property type="entry name" value="Family A G protein-coupled receptor-like"/>
    <property type="match status" value="1"/>
</dbReference>
<protein>
    <submittedName>
        <fullName evidence="3">G_PROTEIN_RECEP_F1_2 domain-containing protein</fullName>
    </submittedName>
</protein>
<keyword evidence="1" id="KW-0472">Membrane</keyword>
<feature type="transmembrane region" description="Helical" evidence="1">
    <location>
        <begin position="233"/>
        <end position="254"/>
    </location>
</feature>
<accession>A0A1I8A7K8</accession>
<proteinExistence type="predicted"/>
<evidence type="ECO:0000256" key="1">
    <source>
        <dbReference type="SAM" id="Phobius"/>
    </source>
</evidence>
<sequence>MVPYCTPNGSLSLDPKGEDGGIQGAEQFAKNIGLLYVLIGFLTIPLSCFVLFVFTRPHLFKHSCYKIMSLNTIMDIVNLTNGCLFTGVFSIQNIHHCNSGVWVNYFVHYILVCWLSYCAASMVLALNRMLEFANKHLSDFLFTGKRAYFWFFAVFTYGFTATFFCPHKFYFYNTYGGHWAIFSDNDRTNMLLVINNFFKPAFLAFAYAVMLFFMYRRLRTSEGAKISSFQVKVSIQALATAILADCGSIGYVVISSVSFAPAIANYAGFIGELLWISLHAGTGVIYLTMNSAVKQRLKSTFCAAPQISPSEITNSEY</sequence>
<dbReference type="PANTHER" id="PTHR23021">
    <property type="entry name" value="SERPENTINE RECEPTOR, CLASS T"/>
    <property type="match status" value="1"/>
</dbReference>
<evidence type="ECO:0000313" key="3">
    <source>
        <dbReference type="WBParaSite" id="L893_g3348.t1"/>
    </source>
</evidence>
<feature type="transmembrane region" description="Helical" evidence="1">
    <location>
        <begin position="34"/>
        <end position="55"/>
    </location>
</feature>
<feature type="transmembrane region" description="Helical" evidence="1">
    <location>
        <begin position="147"/>
        <end position="170"/>
    </location>
</feature>
<dbReference type="Proteomes" id="UP000095287">
    <property type="component" value="Unplaced"/>
</dbReference>
<dbReference type="InterPro" id="IPR019425">
    <property type="entry name" value="7TM_GPCR_serpentine_rcpt_Srt"/>
</dbReference>
<organism evidence="2 3">
    <name type="scientific">Steinernema glaseri</name>
    <dbReference type="NCBI Taxonomy" id="37863"/>
    <lineage>
        <taxon>Eukaryota</taxon>
        <taxon>Metazoa</taxon>
        <taxon>Ecdysozoa</taxon>
        <taxon>Nematoda</taxon>
        <taxon>Chromadorea</taxon>
        <taxon>Rhabditida</taxon>
        <taxon>Tylenchina</taxon>
        <taxon>Panagrolaimomorpha</taxon>
        <taxon>Strongyloidoidea</taxon>
        <taxon>Steinernematidae</taxon>
        <taxon>Steinernema</taxon>
    </lineage>
</organism>
<feature type="transmembrane region" description="Helical" evidence="1">
    <location>
        <begin position="76"/>
        <end position="94"/>
    </location>
</feature>
<keyword evidence="2" id="KW-1185">Reference proteome</keyword>